<dbReference type="Pfam" id="PF13603">
    <property type="entry name" value="tRNA-synt_1_2"/>
    <property type="match status" value="1"/>
</dbReference>
<dbReference type="PRINTS" id="PR00985">
    <property type="entry name" value="TRNASYNTHLEU"/>
</dbReference>
<organism evidence="16 17">
    <name type="scientific">Albugo candida</name>
    <dbReference type="NCBI Taxonomy" id="65357"/>
    <lineage>
        <taxon>Eukaryota</taxon>
        <taxon>Sar</taxon>
        <taxon>Stramenopiles</taxon>
        <taxon>Oomycota</taxon>
        <taxon>Peronosporomycetes</taxon>
        <taxon>Albuginales</taxon>
        <taxon>Albuginaceae</taxon>
        <taxon>Albugo</taxon>
    </lineage>
</organism>
<keyword evidence="4 11" id="KW-0436">Ligase</keyword>
<comment type="caution">
    <text evidence="16">The sequence shown here is derived from an EMBL/GenBank/DDBJ whole genome shotgun (WGS) entry which is preliminary data.</text>
</comment>
<evidence type="ECO:0000259" key="15">
    <source>
        <dbReference type="Pfam" id="PF13603"/>
    </source>
</evidence>
<feature type="domain" description="Methionyl/Valyl/Leucyl/Isoleucyl-tRNA synthetase anticodon-binding" evidence="13">
    <location>
        <begin position="688"/>
        <end position="811"/>
    </location>
</feature>
<evidence type="ECO:0000256" key="9">
    <source>
        <dbReference type="ARBA" id="ARBA00030520"/>
    </source>
</evidence>
<comment type="similarity">
    <text evidence="2 11">Belongs to the class-I aminoacyl-tRNA synthetase family.</text>
</comment>
<feature type="domain" description="Methionyl/Leucyl tRNA synthetase" evidence="14">
    <location>
        <begin position="5"/>
        <end position="150"/>
    </location>
</feature>
<dbReference type="Pfam" id="PF09334">
    <property type="entry name" value="tRNA-synt_1g"/>
    <property type="match status" value="1"/>
</dbReference>
<dbReference type="InterPro" id="IPR013155">
    <property type="entry name" value="M/V/L/I-tRNA-synth_anticd-bd"/>
</dbReference>
<dbReference type="Gene3D" id="1.10.730.10">
    <property type="entry name" value="Isoleucyl-tRNA Synthetase, Domain 1"/>
    <property type="match status" value="1"/>
</dbReference>
<dbReference type="FunFam" id="1.10.730.10:FF:000002">
    <property type="entry name" value="Leucine--tRNA ligase"/>
    <property type="match status" value="1"/>
</dbReference>
<evidence type="ECO:0000259" key="13">
    <source>
        <dbReference type="Pfam" id="PF08264"/>
    </source>
</evidence>
<dbReference type="FunFam" id="3.40.50.620:FF:000100">
    <property type="entry name" value="probable leucine--tRNA ligase, mitochondrial"/>
    <property type="match status" value="1"/>
</dbReference>
<dbReference type="Proteomes" id="UP000053237">
    <property type="component" value="Unassembled WGS sequence"/>
</dbReference>
<dbReference type="InterPro" id="IPR025709">
    <property type="entry name" value="Leu_tRNA-synth_edit"/>
</dbReference>
<dbReference type="SUPFAM" id="SSF47323">
    <property type="entry name" value="Anticodon-binding domain of a subclass of class I aminoacyl-tRNA synthetases"/>
    <property type="match status" value="1"/>
</dbReference>
<evidence type="ECO:0000256" key="10">
    <source>
        <dbReference type="ARBA" id="ARBA00047469"/>
    </source>
</evidence>
<dbReference type="InterPro" id="IPR002302">
    <property type="entry name" value="Leu-tRNA-ligase"/>
</dbReference>
<dbReference type="InterPro" id="IPR015413">
    <property type="entry name" value="Methionyl/Leucyl_tRNA_Synth"/>
</dbReference>
<dbReference type="InterPro" id="IPR002300">
    <property type="entry name" value="aa-tRNA-synth_Ia"/>
</dbReference>
<accession>A0A024GVZ5</accession>
<proteinExistence type="inferred from homology"/>
<dbReference type="InParanoid" id="A0A024GVZ5"/>
<comment type="catalytic activity">
    <reaction evidence="10">
        <text>tRNA(Leu) + L-leucine + ATP = L-leucyl-tRNA(Leu) + AMP + diphosphate</text>
        <dbReference type="Rhea" id="RHEA:11688"/>
        <dbReference type="Rhea" id="RHEA-COMP:9613"/>
        <dbReference type="Rhea" id="RHEA-COMP:9622"/>
        <dbReference type="ChEBI" id="CHEBI:30616"/>
        <dbReference type="ChEBI" id="CHEBI:33019"/>
        <dbReference type="ChEBI" id="CHEBI:57427"/>
        <dbReference type="ChEBI" id="CHEBI:78442"/>
        <dbReference type="ChEBI" id="CHEBI:78494"/>
        <dbReference type="ChEBI" id="CHEBI:456215"/>
        <dbReference type="EC" id="6.1.1.4"/>
    </reaction>
</comment>
<dbReference type="Pfam" id="PF08264">
    <property type="entry name" value="Anticodon_1"/>
    <property type="match status" value="1"/>
</dbReference>
<dbReference type="FunFam" id="3.40.50.620:FF:000003">
    <property type="entry name" value="Leucine--tRNA ligase"/>
    <property type="match status" value="1"/>
</dbReference>
<dbReference type="AlphaFoldDB" id="A0A024GVZ5"/>
<evidence type="ECO:0000256" key="1">
    <source>
        <dbReference type="ARBA" id="ARBA00004305"/>
    </source>
</evidence>
<dbReference type="GO" id="GO:0032543">
    <property type="term" value="P:mitochondrial translation"/>
    <property type="evidence" value="ECO:0007669"/>
    <property type="project" value="TreeGrafter"/>
</dbReference>
<dbReference type="Gene3D" id="3.40.50.620">
    <property type="entry name" value="HUPs"/>
    <property type="match status" value="2"/>
</dbReference>
<evidence type="ECO:0000256" key="3">
    <source>
        <dbReference type="ARBA" id="ARBA00013164"/>
    </source>
</evidence>
<keyword evidence="17" id="KW-1185">Reference proteome</keyword>
<dbReference type="PANTHER" id="PTHR43740:SF2">
    <property type="entry name" value="LEUCINE--TRNA LIGASE, MITOCHONDRIAL"/>
    <property type="match status" value="1"/>
</dbReference>
<evidence type="ECO:0000256" key="6">
    <source>
        <dbReference type="ARBA" id="ARBA00022840"/>
    </source>
</evidence>
<dbReference type="SUPFAM" id="SSF52374">
    <property type="entry name" value="Nucleotidylyl transferase"/>
    <property type="match status" value="1"/>
</dbReference>
<keyword evidence="5 11" id="KW-0547">Nucleotide-binding</keyword>
<sequence length="862" mass="98318">MSIVGKLHIGHVRVYTISDCIARMKRMEGFEVLHPMGWDAFGLPAENAAMDREINPGMTLNPPKDSDGLYSCNKAVWTKENIKSLKKELKALGINFDWTREITTCDEEYYKWTQWLFLQLFEKGFAYRKWAAVNWDPIDKTVLANEQVDAEGRSWRSGAIVEKRLLQQWFLKITKYGDSLEKDLTKLNKWPEAVKRMQSSWIGRSHGSMILFEVVESPIACNPQHLTTFSTRVDTIFGATYIAVAPEIGESLIPLAPSDQQSKLYAYVSSTKSLSREDRSERNAPAGIATGIFARHPLTRKKIPIYIADYVLPEYGTGMVMGVPAHDIRDNSFAKFHNIPIIKVIQSADEETHKVITDYGILQDSIEFTGLSSHNAIDAINARLTELDKGGKYTQFRLRDWLVSRQRYWGTPIPIIHCEVCGPVGVPLKDLPVKLPKLTSKHDKVSRSEDTLSPLAWMDDWKQTSCPKCGGQAERDTDTLDTFVDSSWYYLRYCDAQNEKEAFNSDSVSMWMKKGVDLYIGGIEHAILHLLYSRFITKFLNAQGLISTDEPFAELLAQGMVLGRTYKSPKSLRYLKTSDYYLDHSTMTMLERQSKQPVIVGWEKMSKSKYNGVDPETIRKVYGADAIRLAVLFKAPPTQQLEWDEADLAGQTRWLGRIRSLIENLGTAPLQKVDANMSEIDEMKLFMHTSIKRVSESLSKQYAFNVGIAELMKLSNYLGEKQHLAHSKHYWRSLEVLVIMLGPLAPHSACEFFYLMQQKNIISSKLENKEDVHHCPWPKYDSAVLDLAKIKYMIQVNGRKRDEVIIHAEQQGNQEVVLQSAKQRKIIQKHLSGQRIDQIIFVSPKKQGYHGTINIIASKEQL</sequence>
<evidence type="ECO:0000256" key="7">
    <source>
        <dbReference type="ARBA" id="ARBA00022917"/>
    </source>
</evidence>
<feature type="domain" description="Aminoacyl-tRNA synthetase class Ia" evidence="12">
    <location>
        <begin position="603"/>
        <end position="644"/>
    </location>
</feature>
<dbReference type="NCBIfam" id="TIGR00396">
    <property type="entry name" value="leuS_bact"/>
    <property type="match status" value="1"/>
</dbReference>
<dbReference type="InterPro" id="IPR009008">
    <property type="entry name" value="Val/Leu/Ile-tRNA-synth_edit"/>
</dbReference>
<dbReference type="EC" id="6.1.1.4" evidence="3"/>
<dbReference type="PANTHER" id="PTHR43740">
    <property type="entry name" value="LEUCYL-TRNA SYNTHETASE"/>
    <property type="match status" value="1"/>
</dbReference>
<keyword evidence="6 11" id="KW-0067">ATP-binding</keyword>
<dbReference type="OrthoDB" id="15954at2759"/>
<feature type="domain" description="Leucyl-tRNA synthetase editing" evidence="15">
    <location>
        <begin position="200"/>
        <end position="384"/>
    </location>
</feature>
<keyword evidence="8 11" id="KW-0030">Aminoacyl-tRNA synthetase</keyword>
<dbReference type="Pfam" id="PF00133">
    <property type="entry name" value="tRNA-synt_1"/>
    <property type="match status" value="2"/>
</dbReference>
<dbReference type="STRING" id="65357.A0A024GVZ5"/>
<evidence type="ECO:0000256" key="8">
    <source>
        <dbReference type="ARBA" id="ARBA00023146"/>
    </source>
</evidence>
<reference evidence="16 17" key="1">
    <citation type="submission" date="2012-05" db="EMBL/GenBank/DDBJ databases">
        <title>Recombination and specialization in a pathogen metapopulation.</title>
        <authorList>
            <person name="Gardiner A."/>
            <person name="Kemen E."/>
            <person name="Schultz-Larsen T."/>
            <person name="MacLean D."/>
            <person name="Van Oosterhout C."/>
            <person name="Jones J.D.G."/>
        </authorList>
    </citation>
    <scope>NUCLEOTIDE SEQUENCE [LARGE SCALE GENOMIC DNA]</scope>
    <source>
        <strain evidence="16 17">Ac Nc2</strain>
    </source>
</reference>
<name>A0A024GVZ5_9STRA</name>
<dbReference type="GO" id="GO:0004823">
    <property type="term" value="F:leucine-tRNA ligase activity"/>
    <property type="evidence" value="ECO:0007669"/>
    <property type="project" value="UniProtKB-EC"/>
</dbReference>
<evidence type="ECO:0000256" key="5">
    <source>
        <dbReference type="ARBA" id="ARBA00022741"/>
    </source>
</evidence>
<dbReference type="EMBL" id="CAIX01001097">
    <property type="protein sequence ID" value="CCI50754.1"/>
    <property type="molecule type" value="Genomic_DNA"/>
</dbReference>
<dbReference type="FunCoup" id="A0A024GVZ5">
    <property type="interactions" value="321"/>
</dbReference>
<dbReference type="GO" id="GO:0002161">
    <property type="term" value="F:aminoacyl-tRNA deacylase activity"/>
    <property type="evidence" value="ECO:0007669"/>
    <property type="project" value="InterPro"/>
</dbReference>
<keyword evidence="7 11" id="KW-0648">Protein biosynthesis</keyword>
<protein>
    <recommendedName>
        <fullName evidence="3">leucine--tRNA ligase</fullName>
        <ecNumber evidence="3">6.1.1.4</ecNumber>
    </recommendedName>
    <alternativeName>
        <fullName evidence="9">Leucyl-tRNA synthetase</fullName>
    </alternativeName>
</protein>
<evidence type="ECO:0000256" key="11">
    <source>
        <dbReference type="RuleBase" id="RU363039"/>
    </source>
</evidence>
<dbReference type="GO" id="GO:0005759">
    <property type="term" value="C:mitochondrial matrix"/>
    <property type="evidence" value="ECO:0007669"/>
    <property type="project" value="UniProtKB-SubCell"/>
</dbReference>
<dbReference type="InterPro" id="IPR009080">
    <property type="entry name" value="tRNAsynth_Ia_anticodon-bd"/>
</dbReference>
<evidence type="ECO:0000259" key="12">
    <source>
        <dbReference type="Pfam" id="PF00133"/>
    </source>
</evidence>
<evidence type="ECO:0000313" key="16">
    <source>
        <dbReference type="EMBL" id="CCI50754.1"/>
    </source>
</evidence>
<feature type="domain" description="Aminoacyl-tRNA synthetase class Ia" evidence="12">
    <location>
        <begin position="399"/>
        <end position="563"/>
    </location>
</feature>
<dbReference type="InterPro" id="IPR014729">
    <property type="entry name" value="Rossmann-like_a/b/a_fold"/>
</dbReference>
<dbReference type="GO" id="GO:0006429">
    <property type="term" value="P:leucyl-tRNA aminoacylation"/>
    <property type="evidence" value="ECO:0007669"/>
    <property type="project" value="InterPro"/>
</dbReference>
<dbReference type="CDD" id="cd00812">
    <property type="entry name" value="LeuRS_core"/>
    <property type="match status" value="1"/>
</dbReference>
<evidence type="ECO:0000259" key="14">
    <source>
        <dbReference type="Pfam" id="PF09334"/>
    </source>
</evidence>
<dbReference type="SUPFAM" id="SSF50677">
    <property type="entry name" value="ValRS/IleRS/LeuRS editing domain"/>
    <property type="match status" value="1"/>
</dbReference>
<evidence type="ECO:0000256" key="2">
    <source>
        <dbReference type="ARBA" id="ARBA00005594"/>
    </source>
</evidence>
<evidence type="ECO:0000256" key="4">
    <source>
        <dbReference type="ARBA" id="ARBA00022598"/>
    </source>
</evidence>
<dbReference type="GO" id="GO:0005524">
    <property type="term" value="F:ATP binding"/>
    <property type="evidence" value="ECO:0007669"/>
    <property type="project" value="UniProtKB-KW"/>
</dbReference>
<gene>
    <name evidence="16" type="ORF">BN9_129920</name>
</gene>
<comment type="subcellular location">
    <subcellularLocation>
        <location evidence="1">Mitochondrion matrix</location>
    </subcellularLocation>
</comment>
<evidence type="ECO:0000313" key="17">
    <source>
        <dbReference type="Proteomes" id="UP000053237"/>
    </source>
</evidence>